<dbReference type="InterPro" id="IPR010982">
    <property type="entry name" value="Lambda_DNA-bd_dom_sf"/>
</dbReference>
<dbReference type="GO" id="GO:0003700">
    <property type="term" value="F:DNA-binding transcription factor activity"/>
    <property type="evidence" value="ECO:0007669"/>
    <property type="project" value="TreeGrafter"/>
</dbReference>
<dbReference type="Pfam" id="PF13377">
    <property type="entry name" value="Peripla_BP_3"/>
    <property type="match status" value="1"/>
</dbReference>
<comment type="caution">
    <text evidence="7">The sequence shown here is derived from an EMBL/GenBank/DDBJ whole genome shotgun (WGS) entry which is preliminary data.</text>
</comment>
<dbReference type="InterPro" id="IPR000843">
    <property type="entry name" value="HTH_LacI"/>
</dbReference>
<dbReference type="Proteomes" id="UP000465302">
    <property type="component" value="Unassembled WGS sequence"/>
</dbReference>
<evidence type="ECO:0000313" key="6">
    <source>
        <dbReference type="EMBL" id="GFG49470.1"/>
    </source>
</evidence>
<dbReference type="InterPro" id="IPR028082">
    <property type="entry name" value="Peripla_BP_I"/>
</dbReference>
<evidence type="ECO:0000313" key="7">
    <source>
        <dbReference type="EMBL" id="PEG35187.1"/>
    </source>
</evidence>
<dbReference type="OrthoDB" id="37081at2"/>
<evidence type="ECO:0000256" key="2">
    <source>
        <dbReference type="ARBA" id="ARBA00023015"/>
    </source>
</evidence>
<evidence type="ECO:0000256" key="4">
    <source>
        <dbReference type="ARBA" id="ARBA00023163"/>
    </source>
</evidence>
<dbReference type="CDD" id="cd06267">
    <property type="entry name" value="PBP1_LacI_sugar_binding-like"/>
    <property type="match status" value="1"/>
</dbReference>
<dbReference type="PANTHER" id="PTHR30146">
    <property type="entry name" value="LACI-RELATED TRANSCRIPTIONAL REPRESSOR"/>
    <property type="match status" value="1"/>
</dbReference>
<dbReference type="PROSITE" id="PS50932">
    <property type="entry name" value="HTH_LACI_2"/>
    <property type="match status" value="1"/>
</dbReference>
<name>A0A2A7MUK6_MYCAG</name>
<dbReference type="Gene3D" id="1.10.260.40">
    <property type="entry name" value="lambda repressor-like DNA-binding domains"/>
    <property type="match status" value="1"/>
</dbReference>
<organism evidence="7 8">
    <name type="scientific">Mycolicibacterium agri</name>
    <name type="common">Mycobacterium agri</name>
    <dbReference type="NCBI Taxonomy" id="36811"/>
    <lineage>
        <taxon>Bacteria</taxon>
        <taxon>Bacillati</taxon>
        <taxon>Actinomycetota</taxon>
        <taxon>Actinomycetes</taxon>
        <taxon>Mycobacteriales</taxon>
        <taxon>Mycobacteriaceae</taxon>
        <taxon>Mycolicibacterium</taxon>
    </lineage>
</organism>
<dbReference type="SUPFAM" id="SSF53822">
    <property type="entry name" value="Periplasmic binding protein-like I"/>
    <property type="match status" value="1"/>
</dbReference>
<dbReference type="EMBL" id="BLKS01000001">
    <property type="protein sequence ID" value="GFG49470.1"/>
    <property type="molecule type" value="Genomic_DNA"/>
</dbReference>
<dbReference type="RefSeq" id="WP_097942327.1">
    <property type="nucleotide sequence ID" value="NZ_BLKS01000001.1"/>
</dbReference>
<evidence type="ECO:0000313" key="8">
    <source>
        <dbReference type="Proteomes" id="UP000220914"/>
    </source>
</evidence>
<reference evidence="6" key="3">
    <citation type="submission" date="2020-02" db="EMBL/GenBank/DDBJ databases">
        <authorList>
            <person name="Matsumoto Y."/>
            <person name="Motooka D."/>
            <person name="Nakamura S."/>
        </authorList>
    </citation>
    <scope>NUCLEOTIDE SEQUENCE</scope>
    <source>
        <strain evidence="6">JCM 6377</strain>
    </source>
</reference>
<evidence type="ECO:0000256" key="1">
    <source>
        <dbReference type="ARBA" id="ARBA00022491"/>
    </source>
</evidence>
<evidence type="ECO:0000313" key="9">
    <source>
        <dbReference type="Proteomes" id="UP000465302"/>
    </source>
</evidence>
<dbReference type="SMART" id="SM00354">
    <property type="entry name" value="HTH_LACI"/>
    <property type="match status" value="1"/>
</dbReference>
<dbReference type="AlphaFoldDB" id="A0A2A7MUK6"/>
<dbReference type="SUPFAM" id="SSF47413">
    <property type="entry name" value="lambda repressor-like DNA-binding domains"/>
    <property type="match status" value="1"/>
</dbReference>
<keyword evidence="1" id="KW-0678">Repressor</keyword>
<keyword evidence="2" id="KW-0805">Transcription regulation</keyword>
<dbReference type="Gene3D" id="3.40.50.2300">
    <property type="match status" value="2"/>
</dbReference>
<proteinExistence type="predicted"/>
<feature type="domain" description="HTH lacI-type" evidence="5">
    <location>
        <begin position="8"/>
        <end position="64"/>
    </location>
</feature>
<sequence length="346" mass="36968">MPKRRNAPRISDVARESGFSVATVSRALNPLTASAVSPEARRAVEAAAEVLGYRPNEAARSLRTNKSLIVGVVVPDIANPLFPRMVRGIDDLLDDANYSSLLANSGGDPAKADKAIDRLLQRGADGLIIATSNLEDRRPSVLFDSNFPVVLLNRRTYDTRVPSVTAAGSRGTAAALAQLVKDGHSGITVLAAPQHTSTGWERLRDIEGAAAKRLGRTLPVVKATAVSESAGYEAIRDLLESGDSVPTAIVAANDLLALGAIRAIRERNLRVPEDISVVGFNDMPFCDRMDPPLSTIGFDHYKMGAEAARMVMNMIAGDVKPKSIRIPTVWIPRASTAVCRDASSRV</sequence>
<dbReference type="Proteomes" id="UP000220914">
    <property type="component" value="Unassembled WGS sequence"/>
</dbReference>
<gene>
    <name evidence="7" type="ORF">CQY20_22655</name>
    <name evidence="6" type="ORF">MAGR_09110</name>
</gene>
<keyword evidence="3" id="KW-0238">DNA-binding</keyword>
<dbReference type="PANTHER" id="PTHR30146:SF148">
    <property type="entry name" value="HTH-TYPE TRANSCRIPTIONAL REPRESSOR PURR-RELATED"/>
    <property type="match status" value="1"/>
</dbReference>
<protein>
    <submittedName>
        <fullName evidence="7">LacI family transcriptional regulator</fullName>
    </submittedName>
</protein>
<dbReference type="CDD" id="cd01392">
    <property type="entry name" value="HTH_LacI"/>
    <property type="match status" value="1"/>
</dbReference>
<dbReference type="GO" id="GO:0000976">
    <property type="term" value="F:transcription cis-regulatory region binding"/>
    <property type="evidence" value="ECO:0007669"/>
    <property type="project" value="TreeGrafter"/>
</dbReference>
<reference evidence="7 8" key="1">
    <citation type="submission" date="2017-10" db="EMBL/GenBank/DDBJ databases">
        <title>The new phylogeny of genus Mycobacterium.</title>
        <authorList>
            <person name="Tortoli E."/>
            <person name="Trovato A."/>
            <person name="Cirillo D.M."/>
        </authorList>
    </citation>
    <scope>NUCLEOTIDE SEQUENCE [LARGE SCALE GENOMIC DNA]</scope>
    <source>
        <strain evidence="7 8">CCUG37673</strain>
    </source>
</reference>
<evidence type="ECO:0000256" key="3">
    <source>
        <dbReference type="ARBA" id="ARBA00023125"/>
    </source>
</evidence>
<dbReference type="EMBL" id="PDCP01000049">
    <property type="protein sequence ID" value="PEG35187.1"/>
    <property type="molecule type" value="Genomic_DNA"/>
</dbReference>
<reference evidence="6 9" key="2">
    <citation type="journal article" date="2019" name="Emerg. Microbes Infect.">
        <title>Comprehensive subspecies identification of 175 nontuberculous mycobacteria species based on 7547 genomic profiles.</title>
        <authorList>
            <person name="Matsumoto Y."/>
            <person name="Kinjo T."/>
            <person name="Motooka D."/>
            <person name="Nabeya D."/>
            <person name="Jung N."/>
            <person name="Uechi K."/>
            <person name="Horii T."/>
            <person name="Iida T."/>
            <person name="Fujita J."/>
            <person name="Nakamura S."/>
        </authorList>
    </citation>
    <scope>NUCLEOTIDE SEQUENCE [LARGE SCALE GENOMIC DNA]</scope>
    <source>
        <strain evidence="6 9">JCM 6377</strain>
    </source>
</reference>
<keyword evidence="8" id="KW-1185">Reference proteome</keyword>
<dbReference type="InterPro" id="IPR046335">
    <property type="entry name" value="LacI/GalR-like_sensor"/>
</dbReference>
<dbReference type="Pfam" id="PF00356">
    <property type="entry name" value="LacI"/>
    <property type="match status" value="1"/>
</dbReference>
<keyword evidence="4" id="KW-0804">Transcription</keyword>
<accession>A0A2A7MUK6</accession>
<evidence type="ECO:0000259" key="5">
    <source>
        <dbReference type="PROSITE" id="PS50932"/>
    </source>
</evidence>